<organism evidence="1 2">
    <name type="scientific">Longimycelium tulufanense</name>
    <dbReference type="NCBI Taxonomy" id="907463"/>
    <lineage>
        <taxon>Bacteria</taxon>
        <taxon>Bacillati</taxon>
        <taxon>Actinomycetota</taxon>
        <taxon>Actinomycetes</taxon>
        <taxon>Pseudonocardiales</taxon>
        <taxon>Pseudonocardiaceae</taxon>
        <taxon>Longimycelium</taxon>
    </lineage>
</organism>
<evidence type="ECO:0000313" key="1">
    <source>
        <dbReference type="EMBL" id="GGM54660.1"/>
    </source>
</evidence>
<proteinExistence type="predicted"/>
<name>A0A8J3CFW1_9PSEU</name>
<reference evidence="1" key="2">
    <citation type="submission" date="2020-09" db="EMBL/GenBank/DDBJ databases">
        <authorList>
            <person name="Sun Q."/>
            <person name="Zhou Y."/>
        </authorList>
    </citation>
    <scope>NUCLEOTIDE SEQUENCE</scope>
    <source>
        <strain evidence="1">CGMCC 4.5737</strain>
    </source>
</reference>
<evidence type="ECO:0008006" key="3">
    <source>
        <dbReference type="Google" id="ProtNLM"/>
    </source>
</evidence>
<comment type="caution">
    <text evidence="1">The sequence shown here is derived from an EMBL/GenBank/DDBJ whole genome shotgun (WGS) entry which is preliminary data.</text>
</comment>
<dbReference type="EMBL" id="BMMK01000011">
    <property type="protein sequence ID" value="GGM54660.1"/>
    <property type="molecule type" value="Genomic_DNA"/>
</dbReference>
<dbReference type="Proteomes" id="UP000637578">
    <property type="component" value="Unassembled WGS sequence"/>
</dbReference>
<dbReference type="InterPro" id="IPR025447">
    <property type="entry name" value="DUF4192"/>
</dbReference>
<dbReference type="AlphaFoldDB" id="A0A8J3CFW1"/>
<reference evidence="1" key="1">
    <citation type="journal article" date="2014" name="Int. J. Syst. Evol. Microbiol.">
        <title>Complete genome sequence of Corynebacterium casei LMG S-19264T (=DSM 44701T), isolated from a smear-ripened cheese.</title>
        <authorList>
            <consortium name="US DOE Joint Genome Institute (JGI-PGF)"/>
            <person name="Walter F."/>
            <person name="Albersmeier A."/>
            <person name="Kalinowski J."/>
            <person name="Ruckert C."/>
        </authorList>
    </citation>
    <scope>NUCLEOTIDE SEQUENCE</scope>
    <source>
        <strain evidence="1">CGMCC 4.5737</strain>
    </source>
</reference>
<sequence>MCLRVDLPPPEHHQDLAEQLLKPTLTCRANAAMLLVVGGGSADPPVDLPYRDLVAIVGREFATAGLPVIHSLWVASIRKGAHWCCYSEPDCAGVLPDPRSSAAAAATAAAGWVTFANRKELADQLAPDEDEVLAHRAALLSEALETTEQDRALAGGAAARRDLAVVHRALRSMTEHGPPLDDEEIVRLGLALSDFRVRDVCLGLTAGEHALAAERLWTTLVRALPAPERAEPAILLAFTAYLRGDGALATVALSVADEARPGHHLARLMIRALQAGITPARMATLAQDAAAEARIRIEEEPTW</sequence>
<accession>A0A8J3CFW1</accession>
<keyword evidence="2" id="KW-1185">Reference proteome</keyword>
<evidence type="ECO:0000313" key="2">
    <source>
        <dbReference type="Proteomes" id="UP000637578"/>
    </source>
</evidence>
<gene>
    <name evidence="1" type="ORF">GCM10012275_27240</name>
</gene>
<dbReference type="Pfam" id="PF13830">
    <property type="entry name" value="DUF4192"/>
    <property type="match status" value="1"/>
</dbReference>
<protein>
    <recommendedName>
        <fullName evidence="3">DUF4192 domain-containing protein</fullName>
    </recommendedName>
</protein>